<organism evidence="1 2">
    <name type="scientific">Marinagarivorans cellulosilyticus</name>
    <dbReference type="NCBI Taxonomy" id="2721545"/>
    <lineage>
        <taxon>Bacteria</taxon>
        <taxon>Pseudomonadati</taxon>
        <taxon>Pseudomonadota</taxon>
        <taxon>Gammaproteobacteria</taxon>
        <taxon>Cellvibrionales</taxon>
        <taxon>Cellvibrionaceae</taxon>
        <taxon>Marinagarivorans</taxon>
    </lineage>
</organism>
<evidence type="ECO:0000313" key="1">
    <source>
        <dbReference type="EMBL" id="BCD97893.1"/>
    </source>
</evidence>
<dbReference type="RefSeq" id="WP_236981869.1">
    <property type="nucleotide sequence ID" value="NZ_AP023086.1"/>
</dbReference>
<keyword evidence="2" id="KW-1185">Reference proteome</keyword>
<dbReference type="KEGG" id="marq:MARGE09_P2094"/>
<protein>
    <submittedName>
        <fullName evidence="1">Uncharacterized protein</fullName>
    </submittedName>
</protein>
<name>A0AAN2BKB3_9GAMM</name>
<proteinExistence type="predicted"/>
<accession>A0AAN2BKB3</accession>
<dbReference type="Proteomes" id="UP001320119">
    <property type="component" value="Chromosome"/>
</dbReference>
<sequence>MTIKNQYQKLEQLKPEQRQALEDQLGSMGDFSLARAFNIKPSVLKRLRKKLGIKGISETFQTGSIQWTATKIKKLGSTFDTQLAREWGVRPGLVTDKRNSLGISPYRQQDLPTGDKRHIKHIWQPEEIALLGTDFDTVIADNVGLSPSTVTHYRNSMGIDPFSERSPIEWSQEMLDRLGEVSDLEYAEYFGISYVAARSKRILMDIPNAVTGELTPLPQLSNAVIKRLGKMTDQGISQKHNLTRAKIRLVRQYHGIPPFNPPKTGRKYDWNKTLLKKMGKSSDRDLAIEFNIPKGLISSKRRQLGTPLSEAAGSFDWTPIMLKQLPLMAPPYFSQSFKVDLSVVRQKLAELNITAHQGAKHWLDEELALIGTNTDPHIAKLLGLNTTLVRLKRHELGIASFRRSGPFDWQPQDIELLGKYTDAEIGYQLGLHPSAVSKARKRLKIAPCNRLSGQYEKLVE</sequence>
<evidence type="ECO:0000313" key="2">
    <source>
        <dbReference type="Proteomes" id="UP001320119"/>
    </source>
</evidence>
<dbReference type="EMBL" id="AP023086">
    <property type="protein sequence ID" value="BCD97893.1"/>
    <property type="molecule type" value="Genomic_DNA"/>
</dbReference>
<gene>
    <name evidence="1" type="ORF">MARGE09_P2094</name>
</gene>
<dbReference type="AlphaFoldDB" id="A0AAN2BKB3"/>
<reference evidence="1 2" key="1">
    <citation type="journal article" date="2022" name="IScience">
        <title>An ultrasensitive nanofiber-based assay for enzymatic hydrolysis and deep-sea microbial degradation of cellulose.</title>
        <authorList>
            <person name="Tsudome M."/>
            <person name="Tachioka M."/>
            <person name="Miyazaki M."/>
            <person name="Uchimura K."/>
            <person name="Tsuda M."/>
            <person name="Takaki Y."/>
            <person name="Deguchi S."/>
        </authorList>
    </citation>
    <scope>NUCLEOTIDE SEQUENCE [LARGE SCALE GENOMIC DNA]</scope>
    <source>
        <strain evidence="1 2">GE09</strain>
    </source>
</reference>